<dbReference type="CDD" id="cd02120">
    <property type="entry name" value="PA_subtilisin_like"/>
    <property type="match status" value="1"/>
</dbReference>
<dbReference type="GO" id="GO:0048046">
    <property type="term" value="C:apoplast"/>
    <property type="evidence" value="ECO:0007669"/>
    <property type="project" value="UniProtKB-SubCell"/>
</dbReference>
<dbReference type="OrthoDB" id="4803627at2759"/>
<gene>
    <name evidence="12" type="ORF">POPTR_014G193200</name>
</gene>
<feature type="domain" description="PA" evidence="11">
    <location>
        <begin position="105"/>
        <end position="189"/>
    </location>
</feature>
<organism evidence="12 13">
    <name type="scientific">Populus trichocarpa</name>
    <name type="common">Western balsam poplar</name>
    <name type="synonym">Populus balsamifera subsp. trichocarpa</name>
    <dbReference type="NCBI Taxonomy" id="3694"/>
    <lineage>
        <taxon>Eukaryota</taxon>
        <taxon>Viridiplantae</taxon>
        <taxon>Streptophyta</taxon>
        <taxon>Embryophyta</taxon>
        <taxon>Tracheophyta</taxon>
        <taxon>Spermatophyta</taxon>
        <taxon>Magnoliopsida</taxon>
        <taxon>eudicotyledons</taxon>
        <taxon>Gunneridae</taxon>
        <taxon>Pentapetalae</taxon>
        <taxon>rosids</taxon>
        <taxon>fabids</taxon>
        <taxon>Malpighiales</taxon>
        <taxon>Salicaceae</taxon>
        <taxon>Saliceae</taxon>
        <taxon>Populus</taxon>
    </lineage>
</organism>
<evidence type="ECO:0000256" key="9">
    <source>
        <dbReference type="PROSITE-ProRule" id="PRU01240"/>
    </source>
</evidence>
<keyword evidence="7" id="KW-0378">Hydrolase</keyword>
<protein>
    <recommendedName>
        <fullName evidence="14">PA domain-containing protein</fullName>
    </recommendedName>
</protein>
<dbReference type="Gene3D" id="3.50.30.30">
    <property type="match status" value="1"/>
</dbReference>
<evidence type="ECO:0000256" key="6">
    <source>
        <dbReference type="ARBA" id="ARBA00022729"/>
    </source>
</evidence>
<feature type="domain" description="Peptidase S8/S53" evidence="10">
    <location>
        <begin position="3"/>
        <end position="244"/>
    </location>
</feature>
<comment type="caution">
    <text evidence="9">Lacks conserved residue(s) required for the propagation of feature annotation.</text>
</comment>
<keyword evidence="13" id="KW-1185">Reference proteome</keyword>
<dbReference type="AlphaFoldDB" id="A0A3N7HS62"/>
<dbReference type="SMR" id="A0A3N7HS62"/>
<proteinExistence type="inferred from homology"/>
<dbReference type="GO" id="GO:0004252">
    <property type="term" value="F:serine-type endopeptidase activity"/>
    <property type="evidence" value="ECO:0007669"/>
    <property type="project" value="InterPro"/>
</dbReference>
<dbReference type="GO" id="GO:0009610">
    <property type="term" value="P:response to symbiotic fungus"/>
    <property type="evidence" value="ECO:0007669"/>
    <property type="project" value="UniProtKB-ARBA"/>
</dbReference>
<dbReference type="InterPro" id="IPR003137">
    <property type="entry name" value="PA_domain"/>
</dbReference>
<evidence type="ECO:0000256" key="3">
    <source>
        <dbReference type="ARBA" id="ARBA00011073"/>
    </source>
</evidence>
<evidence type="ECO:0000256" key="1">
    <source>
        <dbReference type="ARBA" id="ARBA00002076"/>
    </source>
</evidence>
<evidence type="ECO:0000259" key="10">
    <source>
        <dbReference type="Pfam" id="PF00082"/>
    </source>
</evidence>
<accession>A0A3N7HS62</accession>
<evidence type="ECO:0000256" key="8">
    <source>
        <dbReference type="ARBA" id="ARBA00022825"/>
    </source>
</evidence>
<name>A0A3N7HS62_POPTR</name>
<evidence type="ECO:0000256" key="4">
    <source>
        <dbReference type="ARBA" id="ARBA00022523"/>
    </source>
</evidence>
<dbReference type="InterPro" id="IPR045051">
    <property type="entry name" value="SBT"/>
</dbReference>
<dbReference type="Gramene" id="Potri.014G193200.2.v4.1">
    <property type="protein sequence ID" value="Potri.014G193200.2.v4.1"/>
    <property type="gene ID" value="Potri.014G193200.v4.1"/>
</dbReference>
<keyword evidence="6" id="KW-0732">Signal</keyword>
<dbReference type="EMBL" id="CM009303">
    <property type="protein sequence ID" value="RQP00375.1"/>
    <property type="molecule type" value="Genomic_DNA"/>
</dbReference>
<comment type="similarity">
    <text evidence="3 9">Belongs to the peptidase S8 family.</text>
</comment>
<reference evidence="12 13" key="1">
    <citation type="journal article" date="2006" name="Science">
        <title>The genome of black cottonwood, Populus trichocarpa (Torr. &amp; Gray).</title>
        <authorList>
            <person name="Tuskan G.A."/>
            <person name="Difazio S."/>
            <person name="Jansson S."/>
            <person name="Bohlmann J."/>
            <person name="Grigoriev I."/>
            <person name="Hellsten U."/>
            <person name="Putnam N."/>
            <person name="Ralph S."/>
            <person name="Rombauts S."/>
            <person name="Salamov A."/>
            <person name="Schein J."/>
            <person name="Sterck L."/>
            <person name="Aerts A."/>
            <person name="Bhalerao R.R."/>
            <person name="Bhalerao R.P."/>
            <person name="Blaudez D."/>
            <person name="Boerjan W."/>
            <person name="Brun A."/>
            <person name="Brunner A."/>
            <person name="Busov V."/>
            <person name="Campbell M."/>
            <person name="Carlson J."/>
            <person name="Chalot M."/>
            <person name="Chapman J."/>
            <person name="Chen G.L."/>
            <person name="Cooper D."/>
            <person name="Coutinho P.M."/>
            <person name="Couturier J."/>
            <person name="Covert S."/>
            <person name="Cronk Q."/>
            <person name="Cunningham R."/>
            <person name="Davis J."/>
            <person name="Degroeve S."/>
            <person name="Dejardin A."/>
            <person name="Depamphilis C."/>
            <person name="Detter J."/>
            <person name="Dirks B."/>
            <person name="Dubchak I."/>
            <person name="Duplessis S."/>
            <person name="Ehlting J."/>
            <person name="Ellis B."/>
            <person name="Gendler K."/>
            <person name="Goodstein D."/>
            <person name="Gribskov M."/>
            <person name="Grimwood J."/>
            <person name="Groover A."/>
            <person name="Gunter L."/>
            <person name="Hamberger B."/>
            <person name="Heinze B."/>
            <person name="Helariutta Y."/>
            <person name="Henrissat B."/>
            <person name="Holligan D."/>
            <person name="Holt R."/>
            <person name="Huang W."/>
            <person name="Islam-Faridi N."/>
            <person name="Jones S."/>
            <person name="Jones-Rhoades M."/>
            <person name="Jorgensen R."/>
            <person name="Joshi C."/>
            <person name="Kangasjarvi J."/>
            <person name="Karlsson J."/>
            <person name="Kelleher C."/>
            <person name="Kirkpatrick R."/>
            <person name="Kirst M."/>
            <person name="Kohler A."/>
            <person name="Kalluri U."/>
            <person name="Larimer F."/>
            <person name="Leebens-Mack J."/>
            <person name="Leple J.C."/>
            <person name="Locascio P."/>
            <person name="Lou Y."/>
            <person name="Lucas S."/>
            <person name="Martin F."/>
            <person name="Montanini B."/>
            <person name="Napoli C."/>
            <person name="Nelson D.R."/>
            <person name="Nelson C."/>
            <person name="Nieminen K."/>
            <person name="Nilsson O."/>
            <person name="Pereda V."/>
            <person name="Peter G."/>
            <person name="Philippe R."/>
            <person name="Pilate G."/>
            <person name="Poliakov A."/>
            <person name="Razumovskaya J."/>
            <person name="Richardson P."/>
            <person name="Rinaldi C."/>
            <person name="Ritland K."/>
            <person name="Rouze P."/>
            <person name="Ryaboy D."/>
            <person name="Schmutz J."/>
            <person name="Schrader J."/>
            <person name="Segerman B."/>
            <person name="Shin H."/>
            <person name="Siddiqui A."/>
            <person name="Sterky F."/>
            <person name="Terry A."/>
            <person name="Tsai C.J."/>
            <person name="Uberbacher E."/>
            <person name="Unneberg P."/>
            <person name="Vahala J."/>
            <person name="Wall K."/>
            <person name="Wessler S."/>
            <person name="Yang G."/>
            <person name="Yin T."/>
            <person name="Douglas C."/>
            <person name="Marra M."/>
            <person name="Sandberg G."/>
            <person name="Van de Peer Y."/>
            <person name="Rokhsar D."/>
        </authorList>
    </citation>
    <scope>NUCLEOTIDE SEQUENCE [LARGE SCALE GENOMIC DNA]</scope>
    <source>
        <strain evidence="13">cv. Nisqually</strain>
    </source>
</reference>
<evidence type="ECO:0000313" key="12">
    <source>
        <dbReference type="EMBL" id="RQP00375.1"/>
    </source>
</evidence>
<dbReference type="Pfam" id="PF00082">
    <property type="entry name" value="Peptidase_S8"/>
    <property type="match status" value="1"/>
</dbReference>
<evidence type="ECO:0000256" key="5">
    <source>
        <dbReference type="ARBA" id="ARBA00022670"/>
    </source>
</evidence>
<evidence type="ECO:0000313" key="13">
    <source>
        <dbReference type="Proteomes" id="UP000006729"/>
    </source>
</evidence>
<dbReference type="Gene3D" id="3.40.50.200">
    <property type="entry name" value="Peptidase S8/S53 domain"/>
    <property type="match status" value="1"/>
</dbReference>
<dbReference type="STRING" id="3694.A0A3N7HS62"/>
<evidence type="ECO:0008006" key="14">
    <source>
        <dbReference type="Google" id="ProtNLM"/>
    </source>
</evidence>
<dbReference type="InParanoid" id="A0A3N7HS62"/>
<evidence type="ECO:0000256" key="7">
    <source>
        <dbReference type="ARBA" id="ARBA00022801"/>
    </source>
</evidence>
<dbReference type="OMA" id="WITTIGT"/>
<evidence type="ECO:0000256" key="2">
    <source>
        <dbReference type="ARBA" id="ARBA00004271"/>
    </source>
</evidence>
<dbReference type="GO" id="GO:0006508">
    <property type="term" value="P:proteolysis"/>
    <property type="evidence" value="ECO:0007669"/>
    <property type="project" value="UniProtKB-KW"/>
</dbReference>
<keyword evidence="4" id="KW-0052">Apoplast</keyword>
<dbReference type="Proteomes" id="UP000006729">
    <property type="component" value="Chromosome 14"/>
</dbReference>
<dbReference type="SUPFAM" id="SSF52743">
    <property type="entry name" value="Subtilisin-like"/>
    <property type="match status" value="1"/>
</dbReference>
<evidence type="ECO:0000259" key="11">
    <source>
        <dbReference type="Pfam" id="PF02225"/>
    </source>
</evidence>
<keyword evidence="5" id="KW-0645">Protease</keyword>
<comment type="subcellular location">
    <subcellularLocation>
        <location evidence="2">Secreted</location>
        <location evidence="2">Extracellular space</location>
        <location evidence="2">Apoplast</location>
    </subcellularLocation>
</comment>
<dbReference type="InterPro" id="IPR000209">
    <property type="entry name" value="Peptidase_S8/S53_dom"/>
</dbReference>
<comment type="function">
    <text evidence="1">Required for arbuscular mycorrhiza (AM) development during AM symbiosis with AM fungi (e.g. Glomeromycota intraradices).</text>
</comment>
<sequence>MYVAITDGVDVLSLSLGGFPLPLFTATIAIGSFRAMEHGISVVCTAGNNGPIENSVANKAPWIATVSASTLHKRFPALVQIDNGQFLYGESMYPGNQLSPTKEFELVYVTGEDNGSEFCFRGSLPRAKVGGKMVVCDRVNGRTEKGPAVKESGGAAMILTNTAINLEEDSFDVHVLPATLIGFDEALRLKAYINSTSKPKARIVFGGTVIRKSRAPAAEQFSARGPSYTNPSILKPDVIATAVNIIAAWPQNLGKSIFISI</sequence>
<dbReference type="PANTHER" id="PTHR10795">
    <property type="entry name" value="PROPROTEIN CONVERTASE SUBTILISIN/KEXIN"/>
    <property type="match status" value="1"/>
</dbReference>
<dbReference type="InterPro" id="IPR036852">
    <property type="entry name" value="Peptidase_S8/S53_dom_sf"/>
</dbReference>
<keyword evidence="8" id="KW-0720">Serine protease</keyword>
<dbReference type="FunFam" id="3.50.30.30:FF:000005">
    <property type="entry name" value="subtilisin-like protease SBT1.5"/>
    <property type="match status" value="1"/>
</dbReference>
<dbReference type="Pfam" id="PF02225">
    <property type="entry name" value="PA"/>
    <property type="match status" value="1"/>
</dbReference>
<dbReference type="PROSITE" id="PS51892">
    <property type="entry name" value="SUBTILASE"/>
    <property type="match status" value="1"/>
</dbReference>